<evidence type="ECO:0000313" key="2">
    <source>
        <dbReference type="EMBL" id="SLK18232.1"/>
    </source>
</evidence>
<feature type="transmembrane region" description="Helical" evidence="1">
    <location>
        <begin position="21"/>
        <end position="38"/>
    </location>
</feature>
<accession>A0A1U6JD53</accession>
<protein>
    <submittedName>
        <fullName evidence="2">Uncharacterized protein</fullName>
    </submittedName>
</protein>
<evidence type="ECO:0000256" key="1">
    <source>
        <dbReference type="SAM" id="Phobius"/>
    </source>
</evidence>
<dbReference type="OrthoDB" id="1938546at2"/>
<sequence length="134" mass="15130">MKKIFLKFLGYWKSTYISFKMLSLLCFASMISIIVSVFNNDLDANGNLVIIRHTFSSIIGYFLENTTKKVFVCTDKVIILRNLIVGIIALIILFVVIFACIFDTNVNNPFLILLKNVLCSCIGFLISASENCIK</sequence>
<evidence type="ECO:0000313" key="3">
    <source>
        <dbReference type="Proteomes" id="UP000190476"/>
    </source>
</evidence>
<feature type="transmembrane region" description="Helical" evidence="1">
    <location>
        <begin position="44"/>
        <end position="63"/>
    </location>
</feature>
<dbReference type="RefSeq" id="WP_079481371.1">
    <property type="nucleotide sequence ID" value="NZ_CBML010000006.1"/>
</dbReference>
<reference evidence="3" key="1">
    <citation type="submission" date="2017-03" db="EMBL/GenBank/DDBJ databases">
        <authorList>
            <person name="Falquet L."/>
            <person name="Falquet L."/>
        </authorList>
    </citation>
    <scope>NUCLEOTIDE SEQUENCE [LARGE SCALE GENOMIC DNA]</scope>
</reference>
<dbReference type="STRING" id="1351755.CCH01_14140"/>
<keyword evidence="1" id="KW-0812">Transmembrane</keyword>
<dbReference type="Proteomes" id="UP000190476">
    <property type="component" value="Chromosome I"/>
</dbReference>
<organism evidence="2 3">
    <name type="scientific">Clostridium chauvoei JF4335</name>
    <dbReference type="NCBI Taxonomy" id="1351755"/>
    <lineage>
        <taxon>Bacteria</taxon>
        <taxon>Bacillati</taxon>
        <taxon>Bacillota</taxon>
        <taxon>Clostridia</taxon>
        <taxon>Eubacteriales</taxon>
        <taxon>Clostridiaceae</taxon>
        <taxon>Clostridium</taxon>
    </lineage>
</organism>
<proteinExistence type="predicted"/>
<name>A0A1U6JD53_9CLOT</name>
<keyword evidence="1" id="KW-1133">Transmembrane helix</keyword>
<keyword evidence="1" id="KW-0472">Membrane</keyword>
<feature type="transmembrane region" description="Helical" evidence="1">
    <location>
        <begin position="110"/>
        <end position="128"/>
    </location>
</feature>
<gene>
    <name evidence="2" type="ORF">CCH01_14140</name>
</gene>
<dbReference type="AlphaFoldDB" id="A0A1U6JD53"/>
<dbReference type="GeneID" id="66301745"/>
<dbReference type="EMBL" id="LT799839">
    <property type="protein sequence ID" value="SLK18232.1"/>
    <property type="molecule type" value="Genomic_DNA"/>
</dbReference>
<feature type="transmembrane region" description="Helical" evidence="1">
    <location>
        <begin position="83"/>
        <end position="104"/>
    </location>
</feature>
<keyword evidence="3" id="KW-1185">Reference proteome</keyword>